<evidence type="ECO:0000259" key="20">
    <source>
        <dbReference type="PROSITE" id="PS50113"/>
    </source>
</evidence>
<dbReference type="PRINTS" id="PR00344">
    <property type="entry name" value="BCTRLSENSOR"/>
</dbReference>
<evidence type="ECO:0000256" key="1">
    <source>
        <dbReference type="ARBA" id="ARBA00000085"/>
    </source>
</evidence>
<gene>
    <name evidence="22" type="ORF">OLMES_0198</name>
</gene>
<feature type="domain" description="PAS" evidence="19">
    <location>
        <begin position="123"/>
        <end position="174"/>
    </location>
</feature>
<comment type="catalytic activity">
    <reaction evidence="1">
        <text>ATP + protein L-histidine = ADP + protein N-phospho-L-histidine.</text>
        <dbReference type="EC" id="2.7.13.3"/>
    </reaction>
</comment>
<dbReference type="OrthoDB" id="9810730at2"/>
<dbReference type="CDD" id="cd00130">
    <property type="entry name" value="PAS"/>
    <property type="match status" value="2"/>
</dbReference>
<dbReference type="Gene3D" id="3.40.50.2300">
    <property type="match status" value="1"/>
</dbReference>
<dbReference type="KEGG" id="ome:OLMES_0198"/>
<dbReference type="CDD" id="cd16922">
    <property type="entry name" value="HATPase_EvgS-ArcB-TorS-like"/>
    <property type="match status" value="1"/>
</dbReference>
<dbReference type="SMART" id="SM00388">
    <property type="entry name" value="HisKA"/>
    <property type="match status" value="1"/>
</dbReference>
<comment type="subcellular location">
    <subcellularLocation>
        <location evidence="2">Cell membrane</location>
        <topology evidence="2">Multi-pass membrane protein</topology>
    </subcellularLocation>
</comment>
<evidence type="ECO:0000256" key="10">
    <source>
        <dbReference type="ARBA" id="ARBA00022840"/>
    </source>
</evidence>
<keyword evidence="5 15" id="KW-0597">Phosphoprotein</keyword>
<evidence type="ECO:0000256" key="14">
    <source>
        <dbReference type="PROSITE-ProRule" id="PRU00110"/>
    </source>
</evidence>
<dbReference type="SMART" id="SM00448">
    <property type="entry name" value="REC"/>
    <property type="match status" value="1"/>
</dbReference>
<dbReference type="SUPFAM" id="SSF55785">
    <property type="entry name" value="PYP-like sensor domain (PAS domain)"/>
    <property type="match status" value="2"/>
</dbReference>
<dbReference type="InterPro" id="IPR035965">
    <property type="entry name" value="PAS-like_dom_sf"/>
</dbReference>
<dbReference type="AlphaFoldDB" id="A0A1Y0I450"/>
<dbReference type="GO" id="GO:0005524">
    <property type="term" value="F:ATP binding"/>
    <property type="evidence" value="ECO:0007669"/>
    <property type="project" value="UniProtKB-KW"/>
</dbReference>
<dbReference type="PROSITE" id="PS50109">
    <property type="entry name" value="HIS_KIN"/>
    <property type="match status" value="1"/>
</dbReference>
<dbReference type="InterPro" id="IPR036641">
    <property type="entry name" value="HPT_dom_sf"/>
</dbReference>
<dbReference type="Pfam" id="PF00072">
    <property type="entry name" value="Response_reg"/>
    <property type="match status" value="1"/>
</dbReference>
<dbReference type="PROSITE" id="PS50110">
    <property type="entry name" value="RESPONSE_REGULATORY"/>
    <property type="match status" value="1"/>
</dbReference>
<dbReference type="Pfam" id="PF08447">
    <property type="entry name" value="PAS_3"/>
    <property type="match status" value="2"/>
</dbReference>
<dbReference type="InterPro" id="IPR013655">
    <property type="entry name" value="PAS_fold_3"/>
</dbReference>
<dbReference type="EMBL" id="CP021425">
    <property type="protein sequence ID" value="ARU54305.1"/>
    <property type="molecule type" value="Genomic_DNA"/>
</dbReference>
<keyword evidence="8" id="KW-0547">Nucleotide-binding</keyword>
<dbReference type="SMART" id="SM00387">
    <property type="entry name" value="HATPase_c"/>
    <property type="match status" value="1"/>
</dbReference>
<organism evidence="22 23">
    <name type="scientific">Oleiphilus messinensis</name>
    <dbReference type="NCBI Taxonomy" id="141451"/>
    <lineage>
        <taxon>Bacteria</taxon>
        <taxon>Pseudomonadati</taxon>
        <taxon>Pseudomonadota</taxon>
        <taxon>Gammaproteobacteria</taxon>
        <taxon>Oceanospirillales</taxon>
        <taxon>Oleiphilaceae</taxon>
        <taxon>Oleiphilus</taxon>
    </lineage>
</organism>
<dbReference type="Gene3D" id="1.20.120.160">
    <property type="entry name" value="HPT domain"/>
    <property type="match status" value="1"/>
</dbReference>
<feature type="transmembrane region" description="Helical" evidence="16">
    <location>
        <begin position="51"/>
        <end position="70"/>
    </location>
</feature>
<dbReference type="PANTHER" id="PTHR45339">
    <property type="entry name" value="HYBRID SIGNAL TRANSDUCTION HISTIDINE KINASE J"/>
    <property type="match status" value="1"/>
</dbReference>
<evidence type="ECO:0000256" key="2">
    <source>
        <dbReference type="ARBA" id="ARBA00004651"/>
    </source>
</evidence>
<dbReference type="InterPro" id="IPR003661">
    <property type="entry name" value="HisK_dim/P_dom"/>
</dbReference>
<dbReference type="InterPro" id="IPR004358">
    <property type="entry name" value="Sig_transdc_His_kin-like_C"/>
</dbReference>
<evidence type="ECO:0000259" key="21">
    <source>
        <dbReference type="PROSITE" id="PS50894"/>
    </source>
</evidence>
<dbReference type="InterPro" id="IPR003594">
    <property type="entry name" value="HATPase_dom"/>
</dbReference>
<keyword evidence="6 22" id="KW-0808">Transferase</keyword>
<evidence type="ECO:0000256" key="12">
    <source>
        <dbReference type="ARBA" id="ARBA00023012"/>
    </source>
</evidence>
<dbReference type="PROSITE" id="PS50113">
    <property type="entry name" value="PAC"/>
    <property type="match status" value="1"/>
</dbReference>
<dbReference type="InterPro" id="IPR036890">
    <property type="entry name" value="HATPase_C_sf"/>
</dbReference>
<evidence type="ECO:0000256" key="9">
    <source>
        <dbReference type="ARBA" id="ARBA00022777"/>
    </source>
</evidence>
<keyword evidence="4" id="KW-1003">Cell membrane</keyword>
<evidence type="ECO:0000256" key="7">
    <source>
        <dbReference type="ARBA" id="ARBA00022692"/>
    </source>
</evidence>
<feature type="domain" description="Response regulatory" evidence="18">
    <location>
        <begin position="796"/>
        <end position="915"/>
    </location>
</feature>
<dbReference type="RefSeq" id="WP_087459522.1">
    <property type="nucleotide sequence ID" value="NZ_CP021425.1"/>
</dbReference>
<feature type="transmembrane region" description="Helical" evidence="16">
    <location>
        <begin position="22"/>
        <end position="39"/>
    </location>
</feature>
<dbReference type="PROSITE" id="PS50112">
    <property type="entry name" value="PAS"/>
    <property type="match status" value="2"/>
</dbReference>
<evidence type="ECO:0000256" key="3">
    <source>
        <dbReference type="ARBA" id="ARBA00012438"/>
    </source>
</evidence>
<keyword evidence="9 22" id="KW-0418">Kinase</keyword>
<dbReference type="Gene3D" id="3.30.450.20">
    <property type="entry name" value="PAS domain"/>
    <property type="match status" value="2"/>
</dbReference>
<dbReference type="SUPFAM" id="SSF47384">
    <property type="entry name" value="Homodimeric domain of signal transducing histidine kinase"/>
    <property type="match status" value="1"/>
</dbReference>
<keyword evidence="12" id="KW-0902">Two-component regulatory system</keyword>
<evidence type="ECO:0000313" key="23">
    <source>
        <dbReference type="Proteomes" id="UP000196027"/>
    </source>
</evidence>
<proteinExistence type="predicted"/>
<dbReference type="InterPro" id="IPR011006">
    <property type="entry name" value="CheY-like_superfamily"/>
</dbReference>
<feature type="modified residue" description="4-aspartylphosphate" evidence="15">
    <location>
        <position position="845"/>
    </location>
</feature>
<dbReference type="CDD" id="cd17546">
    <property type="entry name" value="REC_hyHK_CKI1_RcsC-like"/>
    <property type="match status" value="1"/>
</dbReference>
<evidence type="ECO:0000256" key="16">
    <source>
        <dbReference type="SAM" id="Phobius"/>
    </source>
</evidence>
<dbReference type="EC" id="2.7.13.3" evidence="3"/>
<dbReference type="Pfam" id="PF02518">
    <property type="entry name" value="HATPase_c"/>
    <property type="match status" value="1"/>
</dbReference>
<evidence type="ECO:0000256" key="4">
    <source>
        <dbReference type="ARBA" id="ARBA00022475"/>
    </source>
</evidence>
<reference evidence="22 23" key="1">
    <citation type="submission" date="2017-05" db="EMBL/GenBank/DDBJ databases">
        <title>Genomic insights into alkan degradation activity of Oleiphilus messinensis.</title>
        <authorList>
            <person name="Kozyavkin S.A."/>
            <person name="Slesarev A.I."/>
            <person name="Golyshin P.N."/>
            <person name="Korzhenkov A."/>
            <person name="Golyshina O.N."/>
            <person name="Toshchakov S.V."/>
        </authorList>
    </citation>
    <scope>NUCLEOTIDE SEQUENCE [LARGE SCALE GENOMIC DNA]</scope>
    <source>
        <strain evidence="22 23">ME102</strain>
    </source>
</reference>
<feature type="domain" description="PAC" evidence="20">
    <location>
        <begin position="325"/>
        <end position="377"/>
    </location>
</feature>
<name>A0A1Y0I450_9GAMM</name>
<dbReference type="SMART" id="SM00086">
    <property type="entry name" value="PAC"/>
    <property type="match status" value="2"/>
</dbReference>
<dbReference type="SUPFAM" id="SSF47226">
    <property type="entry name" value="Histidine-containing phosphotransfer domain, HPT domain"/>
    <property type="match status" value="1"/>
</dbReference>
<dbReference type="CDD" id="cd00082">
    <property type="entry name" value="HisKA"/>
    <property type="match status" value="1"/>
</dbReference>
<dbReference type="Proteomes" id="UP000196027">
    <property type="component" value="Chromosome"/>
</dbReference>
<dbReference type="SUPFAM" id="SSF52172">
    <property type="entry name" value="CheY-like"/>
    <property type="match status" value="1"/>
</dbReference>
<keyword evidence="7 16" id="KW-0812">Transmembrane</keyword>
<dbReference type="SMART" id="SM00091">
    <property type="entry name" value="PAS"/>
    <property type="match status" value="2"/>
</dbReference>
<keyword evidence="23" id="KW-1185">Reference proteome</keyword>
<dbReference type="GO" id="GO:0005886">
    <property type="term" value="C:plasma membrane"/>
    <property type="evidence" value="ECO:0007669"/>
    <property type="project" value="UniProtKB-SubCell"/>
</dbReference>
<evidence type="ECO:0000256" key="8">
    <source>
        <dbReference type="ARBA" id="ARBA00022741"/>
    </source>
</evidence>
<dbReference type="InterPro" id="IPR000014">
    <property type="entry name" value="PAS"/>
</dbReference>
<keyword evidence="11 16" id="KW-1133">Transmembrane helix</keyword>
<evidence type="ECO:0000313" key="22">
    <source>
        <dbReference type="EMBL" id="ARU54305.1"/>
    </source>
</evidence>
<dbReference type="InterPro" id="IPR005467">
    <property type="entry name" value="His_kinase_dom"/>
</dbReference>
<dbReference type="SUPFAM" id="SSF55874">
    <property type="entry name" value="ATPase domain of HSP90 chaperone/DNA topoisomerase II/histidine kinase"/>
    <property type="match status" value="1"/>
</dbReference>
<feature type="domain" description="Histidine kinase" evidence="17">
    <location>
        <begin position="395"/>
        <end position="621"/>
    </location>
</feature>
<feature type="domain" description="HPt" evidence="21">
    <location>
        <begin position="973"/>
        <end position="1076"/>
    </location>
</feature>
<evidence type="ECO:0000256" key="15">
    <source>
        <dbReference type="PROSITE-ProRule" id="PRU00169"/>
    </source>
</evidence>
<evidence type="ECO:0000256" key="11">
    <source>
        <dbReference type="ARBA" id="ARBA00022989"/>
    </source>
</evidence>
<dbReference type="InterPro" id="IPR000700">
    <property type="entry name" value="PAS-assoc_C"/>
</dbReference>
<feature type="domain" description="PAS" evidence="19">
    <location>
        <begin position="266"/>
        <end position="293"/>
    </location>
</feature>
<evidence type="ECO:0000259" key="17">
    <source>
        <dbReference type="PROSITE" id="PS50109"/>
    </source>
</evidence>
<protein>
    <recommendedName>
        <fullName evidence="3">histidine kinase</fullName>
        <ecNumber evidence="3">2.7.13.3</ecNumber>
    </recommendedName>
</protein>
<dbReference type="NCBIfam" id="TIGR00229">
    <property type="entry name" value="sensory_box"/>
    <property type="match status" value="2"/>
</dbReference>
<keyword evidence="10" id="KW-0067">ATP-binding</keyword>
<dbReference type="PANTHER" id="PTHR45339:SF1">
    <property type="entry name" value="HYBRID SIGNAL TRANSDUCTION HISTIDINE KINASE J"/>
    <property type="match status" value="1"/>
</dbReference>
<evidence type="ECO:0000256" key="13">
    <source>
        <dbReference type="ARBA" id="ARBA00023136"/>
    </source>
</evidence>
<feature type="modified residue" description="Phosphohistidine" evidence="14">
    <location>
        <position position="1012"/>
    </location>
</feature>
<dbReference type="Gene3D" id="3.30.565.10">
    <property type="entry name" value="Histidine kinase-like ATPase, C-terminal domain"/>
    <property type="match status" value="1"/>
</dbReference>
<evidence type="ECO:0000259" key="18">
    <source>
        <dbReference type="PROSITE" id="PS50110"/>
    </source>
</evidence>
<dbReference type="InterPro" id="IPR001610">
    <property type="entry name" value="PAC"/>
</dbReference>
<evidence type="ECO:0000256" key="6">
    <source>
        <dbReference type="ARBA" id="ARBA00022679"/>
    </source>
</evidence>
<dbReference type="Gene3D" id="1.10.287.130">
    <property type="match status" value="1"/>
</dbReference>
<sequence>MLDHKPPLSNPGLEPFLFTPDLILFLAFSGLIVLVVVVIRGKPLSPKSIVNALLFVTFTCGTAFSLRAIAHGATEGLSFTVGMNSLSALLAFFLTLLLWRAKHKTMTFLSRNPSAELQVALNNETELRNRSEAKLAALNVSLATIEFDLHGTILDANQNYLRLMGYQLHEIVGKHHSIFVEPGYGSSSEYKAFWQQLGQGQFMSAAFKRFAKGGNELWIQATYNPILDDAGKPYKVIKYATDITAERARFADYIGQVDAINKSQLVVEFDLNGIILKANDNFLKLFGYTLAELQHQHHSMLVDSEYRNAKAYWRFWQTLKNGEFHSSEFCRIGKNGQEIWIQASYNPIRDLNGKQYKIVKVATDISDRKRAEQEIRIAKEEAEAANHAKSAFLANMSHEIRTPMNGVIGTLEVLKQSQLDSTQLGMVDTINRSARFLMKLINNLLDFSKSETGRIELERVQVRPSIVIDKVVGDLVPFADLKDVTLQLIVEPEVPDIIYSDRTRLEQMLFNVLENAIKFTNTTESKPGRVLLTVSVPRRLSDKATVRFTIKDNGVGIFRNKLPDLFKPFSQAEASTKRRFGGMGIGLAICKSIVDAMNGQINVDSQPHRGTTFTIEINFDVSSAPSPQYGQVIPEGLTALTLVDNTETRLSIANYLSTFSVDTTFVETEDNAIQSLLSSKEKGGSVHLLIVALAEASPECTADMVLRIRQASAEQELPAIILNKASRTGIKLVGSQILSLDRAPLLRTKFQTAVARAMMIAPGEALKSSKTTAPGMLPARAKVETTAEYVQFPGKRILVAEDNPTNREVIGSQLEQFGADVTVVEDGVSAFAKVTREEFDLLLTDCHMPGMDGYDLARSIRKYETEHHRPRLPIIAVTASTMPGEVELCTASGMDDFLSKPLTLPVLETILQRWLPLARPQTALKQVTESGNTPLNAIQKRTIQESTIQESAIEGSAVGPVNREMLAKVVGTNPKIQKRVLTKFMETTERLLNEVILAHKDQNGTKVGKLAHQLKSSARSIGASELASLSETLEKAGKDGNTDILDAKVPELQPLVTGVLDYLKNTWLPDINALIH</sequence>
<dbReference type="GO" id="GO:0000155">
    <property type="term" value="F:phosphorelay sensor kinase activity"/>
    <property type="evidence" value="ECO:0007669"/>
    <property type="project" value="InterPro"/>
</dbReference>
<dbReference type="FunFam" id="3.30.565.10:FF:000010">
    <property type="entry name" value="Sensor histidine kinase RcsC"/>
    <property type="match status" value="1"/>
</dbReference>
<dbReference type="InterPro" id="IPR036097">
    <property type="entry name" value="HisK_dim/P_sf"/>
</dbReference>
<evidence type="ECO:0000259" key="19">
    <source>
        <dbReference type="PROSITE" id="PS50112"/>
    </source>
</evidence>
<dbReference type="FunFam" id="1.10.287.130:FF:000004">
    <property type="entry name" value="Ethylene receptor 1"/>
    <property type="match status" value="1"/>
</dbReference>
<dbReference type="InterPro" id="IPR001789">
    <property type="entry name" value="Sig_transdc_resp-reg_receiver"/>
</dbReference>
<dbReference type="Pfam" id="PF01627">
    <property type="entry name" value="Hpt"/>
    <property type="match status" value="1"/>
</dbReference>
<keyword evidence="13 16" id="KW-0472">Membrane</keyword>
<dbReference type="Pfam" id="PF00512">
    <property type="entry name" value="HisKA"/>
    <property type="match status" value="1"/>
</dbReference>
<feature type="transmembrane region" description="Helical" evidence="16">
    <location>
        <begin position="76"/>
        <end position="99"/>
    </location>
</feature>
<accession>A0A1Y0I450</accession>
<dbReference type="PROSITE" id="PS50894">
    <property type="entry name" value="HPT"/>
    <property type="match status" value="1"/>
</dbReference>
<evidence type="ECO:0000256" key="5">
    <source>
        <dbReference type="ARBA" id="ARBA00022553"/>
    </source>
</evidence>
<dbReference type="InterPro" id="IPR008207">
    <property type="entry name" value="Sig_transdc_His_kin_Hpt_dom"/>
</dbReference>